<dbReference type="InterPro" id="IPR021778">
    <property type="entry name" value="Se/S_carrier-like"/>
</dbReference>
<dbReference type="EMBL" id="JBBMFC010000021">
    <property type="protein sequence ID" value="MEQ2579494.1"/>
    <property type="molecule type" value="Genomic_DNA"/>
</dbReference>
<keyword evidence="3" id="KW-1185">Reference proteome</keyword>
<feature type="domain" description="Putative Se/S carrier protein-like" evidence="1">
    <location>
        <begin position="8"/>
        <end position="75"/>
    </location>
</feature>
<dbReference type="RefSeq" id="WP_349144772.1">
    <property type="nucleotide sequence ID" value="NZ_JBBMFC010000021.1"/>
</dbReference>
<sequence>MRRKYLQLVVTFATTTAAMEMEQRAEKAEISGRLIPLPSEISAGCGLAWKTELSEKETIMNFMEQQKLHWETMYELLMF</sequence>
<dbReference type="Proteomes" id="UP001470288">
    <property type="component" value="Unassembled WGS sequence"/>
</dbReference>
<evidence type="ECO:0000259" key="1">
    <source>
        <dbReference type="Pfam" id="PF11823"/>
    </source>
</evidence>
<organism evidence="2 3">
    <name type="scientific">Hominiventricola aquisgranensis</name>
    <dbReference type="NCBI Taxonomy" id="3133164"/>
    <lineage>
        <taxon>Bacteria</taxon>
        <taxon>Bacillati</taxon>
        <taxon>Bacillota</taxon>
        <taxon>Clostridia</taxon>
        <taxon>Lachnospirales</taxon>
        <taxon>Lachnospiraceae</taxon>
        <taxon>Hominiventricola</taxon>
    </lineage>
</organism>
<evidence type="ECO:0000313" key="2">
    <source>
        <dbReference type="EMBL" id="MEQ2579494.1"/>
    </source>
</evidence>
<reference evidence="2 3" key="1">
    <citation type="submission" date="2024-03" db="EMBL/GenBank/DDBJ databases">
        <title>Human intestinal bacterial collection.</title>
        <authorList>
            <person name="Pauvert C."/>
            <person name="Hitch T.C.A."/>
            <person name="Clavel T."/>
        </authorList>
    </citation>
    <scope>NUCLEOTIDE SEQUENCE [LARGE SCALE GENOMIC DNA]</scope>
    <source>
        <strain evidence="2 3">CLA-AA-H78B</strain>
    </source>
</reference>
<comment type="caution">
    <text evidence="2">The sequence shown here is derived from an EMBL/GenBank/DDBJ whole genome shotgun (WGS) entry which is preliminary data.</text>
</comment>
<evidence type="ECO:0000313" key="3">
    <source>
        <dbReference type="Proteomes" id="UP001470288"/>
    </source>
</evidence>
<dbReference type="Pfam" id="PF11823">
    <property type="entry name" value="Se_S_carrier"/>
    <property type="match status" value="1"/>
</dbReference>
<accession>A0ABV1I4E3</accession>
<name>A0ABV1I4E3_9FIRM</name>
<protein>
    <submittedName>
        <fullName evidence="2">DUF3343 domain-containing protein</fullName>
    </submittedName>
</protein>
<proteinExistence type="predicted"/>
<gene>
    <name evidence="2" type="ORF">WMO62_11740</name>
</gene>